<organism evidence="5 6">
    <name type="scientific">Ktedonospora formicarum</name>
    <dbReference type="NCBI Taxonomy" id="2778364"/>
    <lineage>
        <taxon>Bacteria</taxon>
        <taxon>Bacillati</taxon>
        <taxon>Chloroflexota</taxon>
        <taxon>Ktedonobacteria</taxon>
        <taxon>Ktedonobacterales</taxon>
        <taxon>Ktedonobacteraceae</taxon>
        <taxon>Ktedonospora</taxon>
    </lineage>
</organism>
<dbReference type="SUPFAM" id="SSF51569">
    <property type="entry name" value="Aldolase"/>
    <property type="match status" value="1"/>
</dbReference>
<keyword evidence="6" id="KW-1185">Reference proteome</keyword>
<dbReference type="InterPro" id="IPR043594">
    <property type="entry name" value="HMGL"/>
</dbReference>
<evidence type="ECO:0000313" key="5">
    <source>
        <dbReference type="EMBL" id="GHO42655.1"/>
    </source>
</evidence>
<evidence type="ECO:0000256" key="2">
    <source>
        <dbReference type="ARBA" id="ARBA00022723"/>
    </source>
</evidence>
<proteinExistence type="inferred from homology"/>
<keyword evidence="2" id="KW-0479">Metal-binding</keyword>
<comment type="caution">
    <text evidence="5">The sequence shown here is derived from an EMBL/GenBank/DDBJ whole genome shotgun (WGS) entry which is preliminary data.</text>
</comment>
<evidence type="ECO:0000256" key="1">
    <source>
        <dbReference type="ARBA" id="ARBA00009405"/>
    </source>
</evidence>
<dbReference type="Gene3D" id="3.20.20.70">
    <property type="entry name" value="Aldolase class I"/>
    <property type="match status" value="1"/>
</dbReference>
<dbReference type="GO" id="GO:0006552">
    <property type="term" value="P:L-leucine catabolic process"/>
    <property type="evidence" value="ECO:0007669"/>
    <property type="project" value="TreeGrafter"/>
</dbReference>
<dbReference type="FunFam" id="3.20.20.70:FF:000071">
    <property type="entry name" value="Hydroxymethylglutaryl-CoA lyase"/>
    <property type="match status" value="1"/>
</dbReference>
<comment type="similarity">
    <text evidence="1">Belongs to the HMG-CoA lyase family.</text>
</comment>
<accession>A0A8J3MP84</accession>
<protein>
    <submittedName>
        <fullName evidence="5">Hydroxymethylglutaryl-CoA lyase</fullName>
    </submittedName>
</protein>
<dbReference type="GO" id="GO:0004419">
    <property type="term" value="F:hydroxymethylglutaryl-CoA lyase activity"/>
    <property type="evidence" value="ECO:0007669"/>
    <property type="project" value="TreeGrafter"/>
</dbReference>
<reference evidence="5" key="1">
    <citation type="submission" date="2020-10" db="EMBL/GenBank/DDBJ databases">
        <title>Taxonomic study of unclassified bacteria belonging to the class Ktedonobacteria.</title>
        <authorList>
            <person name="Yabe S."/>
            <person name="Wang C.M."/>
            <person name="Zheng Y."/>
            <person name="Sakai Y."/>
            <person name="Cavaletti L."/>
            <person name="Monciardini P."/>
            <person name="Donadio S."/>
        </authorList>
    </citation>
    <scope>NUCLEOTIDE SEQUENCE</scope>
    <source>
        <strain evidence="5">SOSP1-1</strain>
    </source>
</reference>
<dbReference type="PROSITE" id="PS50991">
    <property type="entry name" value="PYR_CT"/>
    <property type="match status" value="1"/>
</dbReference>
<name>A0A8J3MP84_9CHLR</name>
<sequence>MTPNWPERVRVVEVGPRDGLQNEKVQIPASAKIRFIDLLSDAGLPVVEATSFVSPRAIPQLSDADEVMTQIARHEGVTYPVLVPNLKGMERALAAGVRSIAVFTAASEAFTQHNINASIAQSLDNFRPVCDLARREGIAVRGYISTVFGCPYEGVVPTSKVLEVAESLLEMGASELSLGDTIGVATPNQVVEVLDLLISKGSIPVSRLAVHFHDTRGTALANVLMALQRGISIVDSSAGGLGGCPYAPGAAGNLATEDLVYMLNGMGIETGVDLEKLVLATSTIAPFLDHVPTSKYYQAVRSTLPV</sequence>
<dbReference type="EMBL" id="BNJF01000001">
    <property type="protein sequence ID" value="GHO42655.1"/>
    <property type="molecule type" value="Genomic_DNA"/>
</dbReference>
<dbReference type="AlphaFoldDB" id="A0A8J3MP84"/>
<dbReference type="Proteomes" id="UP000612362">
    <property type="component" value="Unassembled WGS sequence"/>
</dbReference>
<dbReference type="PANTHER" id="PTHR42738:SF7">
    <property type="entry name" value="HYDROXYMETHYLGLUTARYL-COA LYASE"/>
    <property type="match status" value="1"/>
</dbReference>
<dbReference type="PANTHER" id="PTHR42738">
    <property type="entry name" value="HYDROXYMETHYLGLUTARYL-COA LYASE"/>
    <property type="match status" value="1"/>
</dbReference>
<feature type="domain" description="Pyruvate carboxyltransferase" evidence="4">
    <location>
        <begin position="9"/>
        <end position="278"/>
    </location>
</feature>
<keyword evidence="3 5" id="KW-0456">Lyase</keyword>
<dbReference type="NCBIfam" id="NF004283">
    <property type="entry name" value="PRK05692.1"/>
    <property type="match status" value="1"/>
</dbReference>
<dbReference type="CDD" id="cd07938">
    <property type="entry name" value="DRE_TIM_HMGL"/>
    <property type="match status" value="1"/>
</dbReference>
<evidence type="ECO:0000256" key="3">
    <source>
        <dbReference type="ARBA" id="ARBA00023239"/>
    </source>
</evidence>
<dbReference type="Pfam" id="PF00682">
    <property type="entry name" value="HMGL-like"/>
    <property type="match status" value="1"/>
</dbReference>
<gene>
    <name evidence="5" type="ORF">KSX_08180</name>
</gene>
<evidence type="ECO:0000313" key="6">
    <source>
        <dbReference type="Proteomes" id="UP000612362"/>
    </source>
</evidence>
<dbReference type="InterPro" id="IPR000891">
    <property type="entry name" value="PYR_CT"/>
</dbReference>
<dbReference type="RefSeq" id="WP_220192173.1">
    <property type="nucleotide sequence ID" value="NZ_BNJF01000001.1"/>
</dbReference>
<dbReference type="GO" id="GO:0046872">
    <property type="term" value="F:metal ion binding"/>
    <property type="evidence" value="ECO:0007669"/>
    <property type="project" value="UniProtKB-KW"/>
</dbReference>
<evidence type="ECO:0000259" key="4">
    <source>
        <dbReference type="PROSITE" id="PS50991"/>
    </source>
</evidence>
<dbReference type="InterPro" id="IPR013785">
    <property type="entry name" value="Aldolase_TIM"/>
</dbReference>
<dbReference type="GO" id="GO:0046951">
    <property type="term" value="P:ketone body biosynthetic process"/>
    <property type="evidence" value="ECO:0007669"/>
    <property type="project" value="TreeGrafter"/>
</dbReference>